<dbReference type="EMBL" id="JARIHO010000116">
    <property type="protein sequence ID" value="KAJ7302428.1"/>
    <property type="molecule type" value="Genomic_DNA"/>
</dbReference>
<reference evidence="2" key="1">
    <citation type="submission" date="2023-03" db="EMBL/GenBank/DDBJ databases">
        <title>Massive genome expansion in bonnet fungi (Mycena s.s.) driven by repeated elements and novel gene families across ecological guilds.</title>
        <authorList>
            <consortium name="Lawrence Berkeley National Laboratory"/>
            <person name="Harder C.B."/>
            <person name="Miyauchi S."/>
            <person name="Viragh M."/>
            <person name="Kuo A."/>
            <person name="Thoen E."/>
            <person name="Andreopoulos B."/>
            <person name="Lu D."/>
            <person name="Skrede I."/>
            <person name="Drula E."/>
            <person name="Henrissat B."/>
            <person name="Morin E."/>
            <person name="Kohler A."/>
            <person name="Barry K."/>
            <person name="LaButti K."/>
            <person name="Morin E."/>
            <person name="Salamov A."/>
            <person name="Lipzen A."/>
            <person name="Mereny Z."/>
            <person name="Hegedus B."/>
            <person name="Baldrian P."/>
            <person name="Stursova M."/>
            <person name="Weitz H."/>
            <person name="Taylor A."/>
            <person name="Grigoriev I.V."/>
            <person name="Nagy L.G."/>
            <person name="Martin F."/>
            <person name="Kauserud H."/>
        </authorList>
    </citation>
    <scope>NUCLEOTIDE SEQUENCE</scope>
    <source>
        <strain evidence="2">CBHHK002</strain>
    </source>
</reference>
<accession>A0AAD6YZX6</accession>
<feature type="transmembrane region" description="Helical" evidence="1">
    <location>
        <begin position="20"/>
        <end position="40"/>
    </location>
</feature>
<dbReference type="Proteomes" id="UP001218218">
    <property type="component" value="Unassembled WGS sequence"/>
</dbReference>
<gene>
    <name evidence="2" type="ORF">DFH08DRAFT_945638</name>
</gene>
<comment type="caution">
    <text evidence="2">The sequence shown here is derived from an EMBL/GenBank/DDBJ whole genome shotgun (WGS) entry which is preliminary data.</text>
</comment>
<evidence type="ECO:0000256" key="1">
    <source>
        <dbReference type="SAM" id="Phobius"/>
    </source>
</evidence>
<sequence>MPAFYAKRLSWDTLRRRTPLIWIFLAAVLSLCVFVSAVWMSPLSTYLGMRLIPSVAPLEEPKQVSATRAYLRAGSIGTEGLGSTLHHFKHSIVLSGALDSSLIFSWDVIYDAKHEIDVYSTSRIWNGEKSPIGSRAPSLTIDARKTCRISDHLPSADRAALVRGLCSGEEWASEEMERIKLAMQDCTSIVDTEYSEHTQDLNGCIMGWIRDRLAPDSHFLPSTLSLPPNRPITVGVHVRWGDTRSDFKEYGGSNLYGSMALPNVVRILNDIRERLGQHGVKLTVSMQLHDPDVLAILNETQLDYTVIDSGDTVGDLYKLSNNDILLVGESSYGVLAHLIAPPGLTIVEMQVHLGKYTNTTAFGRNVVELEDYNPDDLLLAVGA</sequence>
<organism evidence="2 3">
    <name type="scientific">Mycena albidolilacea</name>
    <dbReference type="NCBI Taxonomy" id="1033008"/>
    <lineage>
        <taxon>Eukaryota</taxon>
        <taxon>Fungi</taxon>
        <taxon>Dikarya</taxon>
        <taxon>Basidiomycota</taxon>
        <taxon>Agaricomycotina</taxon>
        <taxon>Agaricomycetes</taxon>
        <taxon>Agaricomycetidae</taxon>
        <taxon>Agaricales</taxon>
        <taxon>Marasmiineae</taxon>
        <taxon>Mycenaceae</taxon>
        <taxon>Mycena</taxon>
    </lineage>
</organism>
<keyword evidence="3" id="KW-1185">Reference proteome</keyword>
<proteinExistence type="predicted"/>
<evidence type="ECO:0000313" key="2">
    <source>
        <dbReference type="EMBL" id="KAJ7302428.1"/>
    </source>
</evidence>
<name>A0AAD6YZX6_9AGAR</name>
<dbReference type="AlphaFoldDB" id="A0AAD6YZX6"/>
<keyword evidence="1" id="KW-1133">Transmembrane helix</keyword>
<keyword evidence="1" id="KW-0812">Transmembrane</keyword>
<evidence type="ECO:0000313" key="3">
    <source>
        <dbReference type="Proteomes" id="UP001218218"/>
    </source>
</evidence>
<keyword evidence="1" id="KW-0472">Membrane</keyword>
<protein>
    <submittedName>
        <fullName evidence="2">Uncharacterized protein</fullName>
    </submittedName>
</protein>